<accession>A0ABQ4T692</accession>
<dbReference type="Proteomes" id="UP001055156">
    <property type="component" value="Unassembled WGS sequence"/>
</dbReference>
<gene>
    <name evidence="1" type="ORF">LKMONMHP_2038</name>
</gene>
<sequence>MSLETLLKEAAARGRRHAEAFDGGSKEALPWKVIEAFDAEIRGHVERDRRIEDERDRVLIAAVKLAETPMDDEEAVAVARRHLVRALDYLEEAVLRFGRVNRQAAARGHGEVGSSVASGR</sequence>
<proteinExistence type="predicted"/>
<evidence type="ECO:0000313" key="1">
    <source>
        <dbReference type="EMBL" id="GJE27181.1"/>
    </source>
</evidence>
<name>A0ABQ4T692_METOR</name>
<reference evidence="1" key="2">
    <citation type="submission" date="2021-08" db="EMBL/GenBank/DDBJ databases">
        <authorList>
            <person name="Tani A."/>
            <person name="Ola A."/>
            <person name="Ogura Y."/>
            <person name="Katsura K."/>
            <person name="Hayashi T."/>
        </authorList>
    </citation>
    <scope>NUCLEOTIDE SEQUENCE</scope>
    <source>
        <strain evidence="1">NBRC 15689</strain>
    </source>
</reference>
<reference evidence="1" key="1">
    <citation type="journal article" date="2021" name="Front. Microbiol.">
        <title>Comprehensive Comparative Genomics and Phenotyping of Methylobacterium Species.</title>
        <authorList>
            <person name="Alessa O."/>
            <person name="Ogura Y."/>
            <person name="Fujitani Y."/>
            <person name="Takami H."/>
            <person name="Hayashi T."/>
            <person name="Sahin N."/>
            <person name="Tani A."/>
        </authorList>
    </citation>
    <scope>NUCLEOTIDE SEQUENCE</scope>
    <source>
        <strain evidence="1">NBRC 15689</strain>
    </source>
</reference>
<comment type="caution">
    <text evidence="1">The sequence shown here is derived from an EMBL/GenBank/DDBJ whole genome shotgun (WGS) entry which is preliminary data.</text>
</comment>
<evidence type="ECO:0000313" key="2">
    <source>
        <dbReference type="Proteomes" id="UP001055156"/>
    </source>
</evidence>
<organism evidence="1 2">
    <name type="scientific">Methylobacterium organophilum</name>
    <dbReference type="NCBI Taxonomy" id="410"/>
    <lineage>
        <taxon>Bacteria</taxon>
        <taxon>Pseudomonadati</taxon>
        <taxon>Pseudomonadota</taxon>
        <taxon>Alphaproteobacteria</taxon>
        <taxon>Hyphomicrobiales</taxon>
        <taxon>Methylobacteriaceae</taxon>
        <taxon>Methylobacterium</taxon>
    </lineage>
</organism>
<keyword evidence="2" id="KW-1185">Reference proteome</keyword>
<dbReference type="EMBL" id="BPQV01000005">
    <property type="protein sequence ID" value="GJE27181.1"/>
    <property type="molecule type" value="Genomic_DNA"/>
</dbReference>
<protein>
    <submittedName>
        <fullName evidence="1">Uncharacterized protein</fullName>
    </submittedName>
</protein>
<dbReference type="RefSeq" id="WP_238311038.1">
    <property type="nucleotide sequence ID" value="NZ_BPQV01000005.1"/>
</dbReference>